<dbReference type="GO" id="GO:0140098">
    <property type="term" value="F:catalytic activity, acting on RNA"/>
    <property type="evidence" value="ECO:0007669"/>
    <property type="project" value="UniProtKB-ARBA"/>
</dbReference>
<evidence type="ECO:0000256" key="4">
    <source>
        <dbReference type="PIRSR" id="PIRSR606225-1"/>
    </source>
</evidence>
<dbReference type="InterPro" id="IPR006224">
    <property type="entry name" value="PsdUridine_synth_RluA-like_CS"/>
</dbReference>
<dbReference type="GO" id="GO:0000455">
    <property type="term" value="P:enzyme-directed rRNA pseudouridine synthesis"/>
    <property type="evidence" value="ECO:0007669"/>
    <property type="project" value="TreeGrafter"/>
</dbReference>
<evidence type="ECO:0000259" key="6">
    <source>
        <dbReference type="Pfam" id="PF00849"/>
    </source>
</evidence>
<dbReference type="Gene3D" id="3.30.2350.10">
    <property type="entry name" value="Pseudouridine synthase"/>
    <property type="match status" value="1"/>
</dbReference>
<comment type="function">
    <text evidence="5">Responsible for synthesis of pseudouridine from uracil.</text>
</comment>
<evidence type="ECO:0000256" key="5">
    <source>
        <dbReference type="RuleBase" id="RU362028"/>
    </source>
</evidence>
<reference evidence="7 8" key="1">
    <citation type="submission" date="2023-08" db="EMBL/GenBank/DDBJ databases">
        <title>Helicovermis profunda gen. nov., sp. nov., a novel mesophilic, fermentative bacterium within the Bacillota from a deep-sea hydrothermal vent chimney.</title>
        <authorList>
            <person name="Miyazaki U."/>
            <person name="Mizutani D."/>
            <person name="Hashimoto Y."/>
            <person name="Tame A."/>
            <person name="Sawayama S."/>
            <person name="Miyazaki J."/>
            <person name="Takai K."/>
            <person name="Nakagawa S."/>
        </authorList>
    </citation>
    <scope>NUCLEOTIDE SEQUENCE [LARGE SCALE GENOMIC DNA]</scope>
    <source>
        <strain evidence="7 8">S502</strain>
    </source>
</reference>
<organism evidence="7 8">
    <name type="scientific">Helicovermis profundi</name>
    <dbReference type="NCBI Taxonomy" id="3065157"/>
    <lineage>
        <taxon>Bacteria</taxon>
        <taxon>Bacillati</taxon>
        <taxon>Bacillota</taxon>
        <taxon>Clostridia</taxon>
        <taxon>Helicovermis</taxon>
    </lineage>
</organism>
<gene>
    <name evidence="7" type="ORF">HLPR_12780</name>
</gene>
<keyword evidence="3 5" id="KW-0413">Isomerase</keyword>
<feature type="active site" evidence="4">
    <location>
        <position position="140"/>
    </location>
</feature>
<accession>A0AAU9EAN5</accession>
<keyword evidence="8" id="KW-1185">Reference proteome</keyword>
<dbReference type="InterPro" id="IPR050188">
    <property type="entry name" value="RluA_PseudoU_synthase"/>
</dbReference>
<dbReference type="GO" id="GO:0009982">
    <property type="term" value="F:pseudouridine synthase activity"/>
    <property type="evidence" value="ECO:0007669"/>
    <property type="project" value="InterPro"/>
</dbReference>
<proteinExistence type="inferred from homology"/>
<name>A0AAU9EAN5_9FIRM</name>
<comment type="similarity">
    <text evidence="2 5">Belongs to the pseudouridine synthase RluA family.</text>
</comment>
<dbReference type="PROSITE" id="PS01129">
    <property type="entry name" value="PSI_RLU"/>
    <property type="match status" value="1"/>
</dbReference>
<dbReference type="AlphaFoldDB" id="A0AAU9EAN5"/>
<dbReference type="PANTHER" id="PTHR21600:SF44">
    <property type="entry name" value="RIBOSOMAL LARGE SUBUNIT PSEUDOURIDINE SYNTHASE D"/>
    <property type="match status" value="1"/>
</dbReference>
<evidence type="ECO:0000313" key="8">
    <source>
        <dbReference type="Proteomes" id="UP001321786"/>
    </source>
</evidence>
<dbReference type="InterPro" id="IPR006225">
    <property type="entry name" value="PsdUridine_synth_RluC/D"/>
</dbReference>
<evidence type="ECO:0000256" key="2">
    <source>
        <dbReference type="ARBA" id="ARBA00010876"/>
    </source>
</evidence>
<comment type="catalytic activity">
    <reaction evidence="1 5">
        <text>a uridine in RNA = a pseudouridine in RNA</text>
        <dbReference type="Rhea" id="RHEA:48348"/>
        <dbReference type="Rhea" id="RHEA-COMP:12068"/>
        <dbReference type="Rhea" id="RHEA-COMP:12069"/>
        <dbReference type="ChEBI" id="CHEBI:65314"/>
        <dbReference type="ChEBI" id="CHEBI:65315"/>
    </reaction>
</comment>
<dbReference type="KEGG" id="hprf:HLPR_12780"/>
<dbReference type="Proteomes" id="UP001321786">
    <property type="component" value="Chromosome"/>
</dbReference>
<evidence type="ECO:0000256" key="1">
    <source>
        <dbReference type="ARBA" id="ARBA00000073"/>
    </source>
</evidence>
<feature type="domain" description="Pseudouridine synthase RsuA/RluA-like" evidence="6">
    <location>
        <begin position="94"/>
        <end position="244"/>
    </location>
</feature>
<dbReference type="GO" id="GO:0003723">
    <property type="term" value="F:RNA binding"/>
    <property type="evidence" value="ECO:0007669"/>
    <property type="project" value="InterPro"/>
</dbReference>
<dbReference type="EMBL" id="AP028654">
    <property type="protein sequence ID" value="BEP28947.1"/>
    <property type="molecule type" value="Genomic_DNA"/>
</dbReference>
<dbReference type="NCBIfam" id="TIGR00005">
    <property type="entry name" value="rluA_subfam"/>
    <property type="match status" value="1"/>
</dbReference>
<dbReference type="SUPFAM" id="SSF55120">
    <property type="entry name" value="Pseudouridine synthase"/>
    <property type="match status" value="1"/>
</dbReference>
<sequence>MIEGNKTDELIYRCIDEDLGKPLLEILVNKMKLSSRLIRKSKRTKNIFVNDRGGASVNMNMRNNDTIKVILDLEENQFEAEQMNIPILYEDLDMLVIDKEPYRVVHPTKRYQSSTIANGLAYIFNQRGINTKIRFINRLDRDTSGILLIAKNSYAQQIISNQMRDNTIKKKYIALLHGKLEKKEGTINLPIGRLNETDIKRSVIVDGQKSITHYKTLETFEKYTLVEIILETGRTHQIRVHFSHLGNPLVGDELYGGDAVIFPRQALHGIEITFKNVRTNEIINVISNIPRDISELLMSLRK</sequence>
<evidence type="ECO:0000313" key="7">
    <source>
        <dbReference type="EMBL" id="BEP28947.1"/>
    </source>
</evidence>
<dbReference type="RefSeq" id="WP_338537244.1">
    <property type="nucleotide sequence ID" value="NZ_AP028654.1"/>
</dbReference>
<dbReference type="EC" id="5.4.99.-" evidence="5"/>
<dbReference type="CDD" id="cd02869">
    <property type="entry name" value="PseudoU_synth_RluA_like"/>
    <property type="match status" value="1"/>
</dbReference>
<evidence type="ECO:0000256" key="3">
    <source>
        <dbReference type="ARBA" id="ARBA00023235"/>
    </source>
</evidence>
<dbReference type="Pfam" id="PF00849">
    <property type="entry name" value="PseudoU_synth_2"/>
    <property type="match status" value="1"/>
</dbReference>
<dbReference type="InterPro" id="IPR006145">
    <property type="entry name" value="PsdUridine_synth_RsuA/RluA"/>
</dbReference>
<protein>
    <recommendedName>
        <fullName evidence="5">Pseudouridine synthase</fullName>
        <ecNumber evidence="5">5.4.99.-</ecNumber>
    </recommendedName>
</protein>
<dbReference type="PANTHER" id="PTHR21600">
    <property type="entry name" value="MITOCHONDRIAL RNA PSEUDOURIDINE SYNTHASE"/>
    <property type="match status" value="1"/>
</dbReference>
<dbReference type="InterPro" id="IPR020103">
    <property type="entry name" value="PsdUridine_synth_cat_dom_sf"/>
</dbReference>